<evidence type="ECO:0000256" key="5">
    <source>
        <dbReference type="ARBA" id="ARBA00022679"/>
    </source>
</evidence>
<dbReference type="KEGG" id="sio:DW64_06195"/>
<evidence type="ECO:0000256" key="6">
    <source>
        <dbReference type="ARBA" id="ARBA00022960"/>
    </source>
</evidence>
<evidence type="ECO:0000256" key="7">
    <source>
        <dbReference type="ARBA" id="ARBA00022984"/>
    </source>
</evidence>
<dbReference type="PANTHER" id="PTHR36174:SF2">
    <property type="entry name" value="AMINOACYLTRANSFERASE FEMA"/>
    <property type="match status" value="1"/>
</dbReference>
<name>A0A3L8GIQ6_STRIN</name>
<comment type="catalytic activity">
    <reaction evidence="12">
        <text>beta-D-GlcNAc-(1-&gt;4)-Mur2Ac(oyl-L-Ala-D-isoglutaminyl-L-Lys-(N(6)-Gly)-D-Ala-D-Ala)-di-trans,octa-cis-undecaprenyl diphosphate + 2 glycyl-tRNA(Gly) = MurNAc-L-Ala-D-isoglutaminyl-L-Lys-(N(6)-tri-Gly)-D-Ala-D-Ala-diphospho-di-trans,octa-cis-undecaprenyl-GlcNAc + 2 tRNA(Gly) + 2 H(+)</text>
        <dbReference type="Rhea" id="RHEA:30439"/>
        <dbReference type="Rhea" id="RHEA-COMP:9664"/>
        <dbReference type="Rhea" id="RHEA-COMP:9683"/>
        <dbReference type="ChEBI" id="CHEBI:15378"/>
        <dbReference type="ChEBI" id="CHEBI:62234"/>
        <dbReference type="ChEBI" id="CHEBI:62235"/>
        <dbReference type="ChEBI" id="CHEBI:78442"/>
        <dbReference type="ChEBI" id="CHEBI:78522"/>
        <dbReference type="EC" id="2.3.2.17"/>
    </reaction>
</comment>
<reference evidence="13 15" key="1">
    <citation type="journal article" date="2014" name="Genome Announc.">
        <title>Complete Genome Sequence of a Virulent Strain, Streptococcus iniae ISET0901, Isolated from Diseased Tilapia.</title>
        <authorList>
            <person name="Pridgeon J.W."/>
            <person name="Zhang D."/>
            <person name="Zhang L."/>
        </authorList>
    </citation>
    <scope>NUCLEOTIDE SEQUENCE [LARGE SCALE GENOMIC DNA]</scope>
    <source>
        <strain evidence="13 15">ISET0901</strain>
    </source>
</reference>
<dbReference type="Pfam" id="PF02388">
    <property type="entry name" value="FemAB"/>
    <property type="match status" value="1"/>
</dbReference>
<evidence type="ECO:0000256" key="9">
    <source>
        <dbReference type="ARBA" id="ARBA00023316"/>
    </source>
</evidence>
<evidence type="ECO:0000313" key="15">
    <source>
        <dbReference type="Proteomes" id="UP000025245"/>
    </source>
</evidence>
<keyword evidence="8 14" id="KW-0012">Acyltransferase</keyword>
<keyword evidence="6" id="KW-0133">Cell shape</keyword>
<dbReference type="RefSeq" id="WP_003101185.1">
    <property type="nucleotide sequence ID" value="NZ_CP010783.1"/>
</dbReference>
<proteinExistence type="inferred from homology"/>
<accession>A0A3L8GIQ6</accession>
<dbReference type="GO" id="GO:0016755">
    <property type="term" value="F:aminoacyltransferase activity"/>
    <property type="evidence" value="ECO:0007669"/>
    <property type="project" value="InterPro"/>
</dbReference>
<dbReference type="GO" id="GO:0071555">
    <property type="term" value="P:cell wall organization"/>
    <property type="evidence" value="ECO:0007669"/>
    <property type="project" value="UniProtKB-KW"/>
</dbReference>
<evidence type="ECO:0000256" key="1">
    <source>
        <dbReference type="ARBA" id="ARBA00009943"/>
    </source>
</evidence>
<dbReference type="EC" id="2.3.2.17" evidence="2"/>
<dbReference type="Proteomes" id="UP000025245">
    <property type="component" value="Chromosome"/>
</dbReference>
<dbReference type="AlphaFoldDB" id="A0A3L8GIQ6"/>
<dbReference type="Gene3D" id="1.20.58.90">
    <property type="match status" value="1"/>
</dbReference>
<dbReference type="GO" id="GO:0009252">
    <property type="term" value="P:peptidoglycan biosynthetic process"/>
    <property type="evidence" value="ECO:0007669"/>
    <property type="project" value="UniProtKB-KW"/>
</dbReference>
<dbReference type="SUPFAM" id="SSF46589">
    <property type="entry name" value="tRNA-binding arm"/>
    <property type="match status" value="1"/>
</dbReference>
<dbReference type="Proteomes" id="UP000269148">
    <property type="component" value="Unassembled WGS sequence"/>
</dbReference>
<dbReference type="OrthoDB" id="2303924at2"/>
<dbReference type="InterPro" id="IPR050644">
    <property type="entry name" value="PG_Glycine_Bridge_Synth"/>
</dbReference>
<evidence type="ECO:0000256" key="2">
    <source>
        <dbReference type="ARBA" id="ARBA00012466"/>
    </source>
</evidence>
<dbReference type="InterPro" id="IPR010978">
    <property type="entry name" value="tRNA-bd_arm"/>
</dbReference>
<evidence type="ECO:0000256" key="11">
    <source>
        <dbReference type="ARBA" id="ARBA00032233"/>
    </source>
</evidence>
<keyword evidence="9" id="KW-0961">Cell wall biogenesis/degradation</keyword>
<evidence type="ECO:0000313" key="13">
    <source>
        <dbReference type="EMBL" id="AHY16049.1"/>
    </source>
</evidence>
<comment type="similarity">
    <text evidence="1">Belongs to the FemABX family.</text>
</comment>
<evidence type="ECO:0000256" key="4">
    <source>
        <dbReference type="ARBA" id="ARBA00022490"/>
    </source>
</evidence>
<dbReference type="SMR" id="A0A3L8GIQ6"/>
<evidence type="ECO:0000256" key="3">
    <source>
        <dbReference type="ARBA" id="ARBA00016236"/>
    </source>
</evidence>
<dbReference type="KEGG" id="siz:SI82_06350"/>
<evidence type="ECO:0000313" key="14">
    <source>
        <dbReference type="EMBL" id="RLU56503.1"/>
    </source>
</evidence>
<keyword evidence="4" id="KW-0963">Cytoplasm</keyword>
<evidence type="ECO:0000256" key="12">
    <source>
        <dbReference type="ARBA" id="ARBA00047483"/>
    </source>
</evidence>
<dbReference type="Gene3D" id="3.40.630.30">
    <property type="match status" value="2"/>
</dbReference>
<reference evidence="14 16" key="2">
    <citation type="submission" date="2018-06" db="EMBL/GenBank/DDBJ databases">
        <title>Mutators as drivers of adaptation in pathogenic bacteria and a risk factor for host jumps and vaccine escape.</title>
        <authorList>
            <person name="Barnes A.C."/>
            <person name="Silayeva O."/>
        </authorList>
    </citation>
    <scope>NUCLEOTIDE SEQUENCE [LARGE SCALE GENOMIC DNA]</scope>
    <source>
        <strain evidence="14 16">QMA0445</strain>
    </source>
</reference>
<dbReference type="SUPFAM" id="SSF55729">
    <property type="entry name" value="Acyl-CoA N-acyltransferases (Nat)"/>
    <property type="match status" value="2"/>
</dbReference>
<dbReference type="InterPro" id="IPR003447">
    <property type="entry name" value="FEMABX"/>
</dbReference>
<dbReference type="GeneID" id="35766319"/>
<dbReference type="GO" id="GO:0000166">
    <property type="term" value="F:nucleotide binding"/>
    <property type="evidence" value="ECO:0007669"/>
    <property type="project" value="InterPro"/>
</dbReference>
<keyword evidence="7" id="KW-0573">Peptidoglycan synthesis</keyword>
<dbReference type="STRING" id="1346.BMF34_06260"/>
<dbReference type="EMBL" id="QLQD01000057">
    <property type="protein sequence ID" value="RLU56503.1"/>
    <property type="molecule type" value="Genomic_DNA"/>
</dbReference>
<dbReference type="PANTHER" id="PTHR36174">
    <property type="entry name" value="LIPID II:GLYCINE GLYCYLTRANSFERASE"/>
    <property type="match status" value="1"/>
</dbReference>
<organism evidence="14 16">
    <name type="scientific">Streptococcus iniae</name>
    <name type="common">Streptococcus shiloi</name>
    <dbReference type="NCBI Taxonomy" id="1346"/>
    <lineage>
        <taxon>Bacteria</taxon>
        <taxon>Bacillati</taxon>
        <taxon>Bacillota</taxon>
        <taxon>Bacilli</taxon>
        <taxon>Lactobacillales</taxon>
        <taxon>Streptococcaceae</taxon>
        <taxon>Streptococcus</taxon>
    </lineage>
</organism>
<dbReference type="KEGG" id="siq:DQ08_06200"/>
<sequence>MAFITLSNERFEQFANTVEHRYFEQSVNMKELLSKRGYQTELVGYEDDNQTLQVAALLYSTPMTGGVHIEIHYGPLYKNTTYLKAFLIDLKKYAKAKKAIELLVKPYDIYQFYNDHGQPISPENNELLALFESCGYTYTGLTQGFTDNDWHYVKNLENLTQEKLINSFSKKGKPLVKKAKTFGIKVRPLARHELHLFKDITSSTSDRRDYNDKPLEYYEYLFDSFADKAEFLVATLNFNDYYKNLEKDQAKLATRLEKLEADLETHPHSEKKRNQHREFSSQYQTFEVRKNEAKTFIEKYGDKDVILSGAVFIFTKQEAVYFFSGSYTEFNKFYAPAILQEYIMLKAIKANIKRYNLLGIEGIFDGSDGVLGFKQNFNGHIERKAGSFYYYPNPSKHKLIKLVKTLLRRN</sequence>
<dbReference type="GO" id="GO:0008360">
    <property type="term" value="P:regulation of cell shape"/>
    <property type="evidence" value="ECO:0007669"/>
    <property type="project" value="UniProtKB-KW"/>
</dbReference>
<evidence type="ECO:0000256" key="8">
    <source>
        <dbReference type="ARBA" id="ARBA00023315"/>
    </source>
</evidence>
<evidence type="ECO:0000256" key="10">
    <source>
        <dbReference type="ARBA" id="ARBA00030706"/>
    </source>
</evidence>
<keyword evidence="5 14" id="KW-0808">Transferase</keyword>
<gene>
    <name evidence="14" type="ORF">DIY07_06465</name>
    <name evidence="13" type="ORF">DQ08_06200</name>
</gene>
<dbReference type="EMBL" id="CP007586">
    <property type="protein sequence ID" value="AHY16049.1"/>
    <property type="molecule type" value="Genomic_DNA"/>
</dbReference>
<dbReference type="PROSITE" id="PS51191">
    <property type="entry name" value="FEMABX"/>
    <property type="match status" value="1"/>
</dbReference>
<evidence type="ECO:0000313" key="16">
    <source>
        <dbReference type="Proteomes" id="UP000269148"/>
    </source>
</evidence>
<keyword evidence="15" id="KW-1185">Reference proteome</keyword>
<protein>
    <recommendedName>
        <fullName evidence="3">Aminoacyltransferase FemA</fullName>
        <ecNumber evidence="2">2.3.2.17</ecNumber>
    </recommendedName>
    <alternativeName>
        <fullName evidence="11">Factor essential for expression of methicillin resistance A</fullName>
    </alternativeName>
    <alternativeName>
        <fullName evidence="10">N-acetylmuramoyl-L-alanyl-D-glutamyl-L-lysyl-(N6-glycyl)-D-alanyl-D-alanine-diphosphoundecaprenyl-N-acetylglucosamine:glycine glycyltransferase</fullName>
    </alternativeName>
</protein>
<dbReference type="InterPro" id="IPR016181">
    <property type="entry name" value="Acyl_CoA_acyltransferase"/>
</dbReference>